<name>A0A9K3CUL5_9EUKA</name>
<evidence type="ECO:0000256" key="7">
    <source>
        <dbReference type="PIRSR" id="PIRSR630616-2"/>
    </source>
</evidence>
<evidence type="ECO:0000256" key="2">
    <source>
        <dbReference type="ARBA" id="ARBA00022679"/>
    </source>
</evidence>
<evidence type="ECO:0000256" key="1">
    <source>
        <dbReference type="ARBA" id="ARBA00022527"/>
    </source>
</evidence>
<feature type="binding site" evidence="7">
    <location>
        <begin position="14"/>
        <end position="15"/>
    </location>
    <ligand>
        <name>ATP</name>
        <dbReference type="ChEBI" id="CHEBI:30616"/>
    </ligand>
</feature>
<dbReference type="PANTHER" id="PTHR24350">
    <property type="entry name" value="SERINE/THREONINE-PROTEIN KINASE IAL-RELATED"/>
    <property type="match status" value="1"/>
</dbReference>
<keyword evidence="5 7" id="KW-0067">ATP-binding</keyword>
<dbReference type="Pfam" id="PF00069">
    <property type="entry name" value="Pkinase"/>
    <property type="match status" value="1"/>
</dbReference>
<keyword evidence="4" id="KW-0418">Kinase</keyword>
<keyword evidence="2" id="KW-0808">Transferase</keyword>
<evidence type="ECO:0000256" key="8">
    <source>
        <dbReference type="PIRSR" id="PIRSR630616-3"/>
    </source>
</evidence>
<feature type="binding site" evidence="7">
    <location>
        <position position="37"/>
    </location>
    <ligand>
        <name>ATP</name>
        <dbReference type="ChEBI" id="CHEBI:30616"/>
    </ligand>
</feature>
<dbReference type="EMBL" id="BDIP01000808">
    <property type="protein sequence ID" value="GIQ82777.1"/>
    <property type="molecule type" value="Genomic_DNA"/>
</dbReference>
<dbReference type="SMART" id="SM00220">
    <property type="entry name" value="S_TKc"/>
    <property type="match status" value="1"/>
</dbReference>
<accession>A0A9K3CUL5</accession>
<feature type="active site" description="Proton acceptor" evidence="6">
    <location>
        <position position="10"/>
    </location>
</feature>
<gene>
    <name evidence="10" type="ORF">KIPB_003974</name>
</gene>
<dbReference type="InterPro" id="IPR011009">
    <property type="entry name" value="Kinase-like_dom_sf"/>
</dbReference>
<comment type="caution">
    <text evidence="10">The sequence shown here is derived from an EMBL/GenBank/DDBJ whole genome shotgun (WGS) entry which is preliminary data.</text>
</comment>
<dbReference type="OrthoDB" id="2914378at2759"/>
<reference evidence="10 11" key="1">
    <citation type="journal article" date="2018" name="PLoS ONE">
        <title>The draft genome of Kipferlia bialata reveals reductive genome evolution in fornicate parasites.</title>
        <authorList>
            <person name="Tanifuji G."/>
            <person name="Takabayashi S."/>
            <person name="Kume K."/>
            <person name="Takagi M."/>
            <person name="Nakayama T."/>
            <person name="Kamikawa R."/>
            <person name="Inagaki Y."/>
            <person name="Hashimoto T."/>
        </authorList>
    </citation>
    <scope>NUCLEOTIDE SEQUENCE [LARGE SCALE GENOMIC DNA]</scope>
    <source>
        <strain evidence="10">NY0173</strain>
    </source>
</reference>
<feature type="cross-link" description="Glycyl lysine isopeptide (Lys-Gly) (interchain with G-Cter in SUMO2)" evidence="8">
    <location>
        <position position="12"/>
    </location>
</feature>
<dbReference type="AlphaFoldDB" id="A0A9K3CUL5"/>
<evidence type="ECO:0000313" key="10">
    <source>
        <dbReference type="EMBL" id="GIQ82777.1"/>
    </source>
</evidence>
<dbReference type="SUPFAM" id="SSF56112">
    <property type="entry name" value="Protein kinase-like (PK-like)"/>
    <property type="match status" value="1"/>
</dbReference>
<dbReference type="GO" id="GO:0004674">
    <property type="term" value="F:protein serine/threonine kinase activity"/>
    <property type="evidence" value="ECO:0007669"/>
    <property type="project" value="UniProtKB-KW"/>
</dbReference>
<keyword evidence="3 7" id="KW-0547">Nucleotide-binding</keyword>
<organism evidence="10 11">
    <name type="scientific">Kipferlia bialata</name>
    <dbReference type="NCBI Taxonomy" id="797122"/>
    <lineage>
        <taxon>Eukaryota</taxon>
        <taxon>Metamonada</taxon>
        <taxon>Carpediemonas-like organisms</taxon>
        <taxon>Kipferlia</taxon>
    </lineage>
</organism>
<feature type="non-terminal residue" evidence="10">
    <location>
        <position position="137"/>
    </location>
</feature>
<evidence type="ECO:0000256" key="6">
    <source>
        <dbReference type="PIRSR" id="PIRSR630616-1"/>
    </source>
</evidence>
<dbReference type="InterPro" id="IPR000719">
    <property type="entry name" value="Prot_kinase_dom"/>
</dbReference>
<evidence type="ECO:0000256" key="4">
    <source>
        <dbReference type="ARBA" id="ARBA00022777"/>
    </source>
</evidence>
<protein>
    <recommendedName>
        <fullName evidence="9">Protein kinase domain-containing protein</fullName>
    </recommendedName>
</protein>
<evidence type="ECO:0000313" key="11">
    <source>
        <dbReference type="Proteomes" id="UP000265618"/>
    </source>
</evidence>
<sequence length="137" mass="14858">MVSEGVFHRDIKAENVLIPTYGYSATEPSFHLAQLTDFGCAVCLGNDASDPGCRPPCASVRGTLDYLSPEVVSGLPYDPYLADMWALGVLLFEMVEGHPPFLAPTEAMTVRQIQGGDTLPLSPSTPQEVQQLCRQML</sequence>
<dbReference type="PROSITE" id="PS00108">
    <property type="entry name" value="PROTEIN_KINASE_ST"/>
    <property type="match status" value="1"/>
</dbReference>
<dbReference type="PROSITE" id="PS50011">
    <property type="entry name" value="PROTEIN_KINASE_DOM"/>
    <property type="match status" value="1"/>
</dbReference>
<dbReference type="Proteomes" id="UP000265618">
    <property type="component" value="Unassembled WGS sequence"/>
</dbReference>
<feature type="domain" description="Protein kinase" evidence="9">
    <location>
        <begin position="1"/>
        <end position="137"/>
    </location>
</feature>
<dbReference type="InterPro" id="IPR030616">
    <property type="entry name" value="Aur-like"/>
</dbReference>
<proteinExistence type="predicted"/>
<evidence type="ECO:0000259" key="9">
    <source>
        <dbReference type="PROSITE" id="PS50011"/>
    </source>
</evidence>
<keyword evidence="1" id="KW-0723">Serine/threonine-protein kinase</keyword>
<dbReference type="Gene3D" id="1.10.510.10">
    <property type="entry name" value="Transferase(Phosphotransferase) domain 1"/>
    <property type="match status" value="1"/>
</dbReference>
<evidence type="ECO:0000256" key="3">
    <source>
        <dbReference type="ARBA" id="ARBA00022741"/>
    </source>
</evidence>
<evidence type="ECO:0000256" key="5">
    <source>
        <dbReference type="ARBA" id="ARBA00022840"/>
    </source>
</evidence>
<dbReference type="InterPro" id="IPR008271">
    <property type="entry name" value="Ser/Thr_kinase_AS"/>
</dbReference>
<keyword evidence="11" id="KW-1185">Reference proteome</keyword>
<dbReference type="GO" id="GO:0005524">
    <property type="term" value="F:ATP binding"/>
    <property type="evidence" value="ECO:0007669"/>
    <property type="project" value="UniProtKB-KW"/>
</dbReference>